<comment type="caution">
    <text evidence="3">The sequence shown here is derived from an EMBL/GenBank/DDBJ whole genome shotgun (WGS) entry which is preliminary data.</text>
</comment>
<keyword evidence="1" id="KW-0472">Membrane</keyword>
<name>A0A5J5DS31_9BIFI</name>
<evidence type="ECO:0000256" key="1">
    <source>
        <dbReference type="SAM" id="Phobius"/>
    </source>
</evidence>
<dbReference type="Proteomes" id="UP000345527">
    <property type="component" value="Unassembled WGS sequence"/>
</dbReference>
<dbReference type="OrthoDB" id="1551474at2"/>
<evidence type="ECO:0000313" key="5">
    <source>
        <dbReference type="Proteomes" id="UP000374630"/>
    </source>
</evidence>
<keyword evidence="1" id="KW-0812">Transmembrane</keyword>
<gene>
    <name evidence="3" type="ORF">EM848_11985</name>
    <name evidence="2" type="ORF">EMO90_12010</name>
</gene>
<dbReference type="EMBL" id="RZOA01000051">
    <property type="protein sequence ID" value="KAA8820098.1"/>
    <property type="molecule type" value="Genomic_DNA"/>
</dbReference>
<dbReference type="Proteomes" id="UP000374630">
    <property type="component" value="Unassembled WGS sequence"/>
</dbReference>
<feature type="transmembrane region" description="Helical" evidence="1">
    <location>
        <begin position="146"/>
        <end position="169"/>
    </location>
</feature>
<keyword evidence="1" id="KW-1133">Transmembrane helix</keyword>
<dbReference type="RefSeq" id="WP_150355158.1">
    <property type="nucleotide sequence ID" value="NZ_RZNZ01000031.1"/>
</dbReference>
<sequence>MSYSSIPTPPAPPTFEWSGPARTHLVTLTDRGDLLFFLALLTLPVDGTVIGLYAPFWTPISPWLFLLYALVNWRELPNVYRHFRVWFLFPAALIVLSSLGWATVAFHPVAAVTSWTAVVGALACLVAVDIAVRLKGLRWQDMIRTIIIAYWFAFAVGVLQWIGVVAHLGSVQGYFGHLMARPYSSPDSKWGGGRPQFLFAEPSYIGMHLFGVLLPLMWLMRTRDRIYVKRLRDLIVAFAAGSVLMGAGVRIILDSLVALIIVIVERTRWRKPESRNRGIVALIVTGIAGVLSIALNSRLNSIAENGMMGDGSFFARIWQSLGPLCGMIERPSTILTGYGAGNIDDATHTGADMARSTLESLHLDATNAYGWYRSMTPDTIWTMSAYTSFLVEYGLVGLVLLIALVAHHIGARRAWNKTVVCWFALVAYLYIQFEGYAFYAIPLLVWAVSMEYGLEPKDGASDDLAVVATLRRFLDRMMTRQTRPNTTNAVKP</sequence>
<protein>
    <recommendedName>
        <fullName evidence="6">O-antigen ligase domain-containing protein</fullName>
    </recommendedName>
</protein>
<evidence type="ECO:0000313" key="2">
    <source>
        <dbReference type="EMBL" id="KAA8815302.1"/>
    </source>
</evidence>
<feature type="transmembrane region" description="Helical" evidence="1">
    <location>
        <begin position="276"/>
        <end position="295"/>
    </location>
</feature>
<feature type="transmembrane region" description="Helical" evidence="1">
    <location>
        <begin position="234"/>
        <end position="264"/>
    </location>
</feature>
<dbReference type="AlphaFoldDB" id="A0A5J5DS31"/>
<evidence type="ECO:0008006" key="6">
    <source>
        <dbReference type="Google" id="ProtNLM"/>
    </source>
</evidence>
<organism evidence="3 4">
    <name type="scientific">Bifidobacterium vespertilionis</name>
    <dbReference type="NCBI Taxonomy" id="2562524"/>
    <lineage>
        <taxon>Bacteria</taxon>
        <taxon>Bacillati</taxon>
        <taxon>Actinomycetota</taxon>
        <taxon>Actinomycetes</taxon>
        <taxon>Bifidobacteriales</taxon>
        <taxon>Bifidobacteriaceae</taxon>
        <taxon>Bifidobacterium</taxon>
    </lineage>
</organism>
<feature type="transmembrane region" description="Helical" evidence="1">
    <location>
        <begin position="83"/>
        <end position="106"/>
    </location>
</feature>
<accession>A0A5J5DS31</accession>
<dbReference type="EMBL" id="RZNZ01000031">
    <property type="protein sequence ID" value="KAA8815302.1"/>
    <property type="molecule type" value="Genomic_DNA"/>
</dbReference>
<feature type="transmembrane region" description="Helical" evidence="1">
    <location>
        <begin position="204"/>
        <end position="222"/>
    </location>
</feature>
<keyword evidence="5" id="KW-1185">Reference proteome</keyword>
<feature type="transmembrane region" description="Helical" evidence="1">
    <location>
        <begin position="50"/>
        <end position="71"/>
    </location>
</feature>
<proteinExistence type="predicted"/>
<feature type="transmembrane region" description="Helical" evidence="1">
    <location>
        <begin position="422"/>
        <end position="448"/>
    </location>
</feature>
<feature type="transmembrane region" description="Helical" evidence="1">
    <location>
        <begin position="390"/>
        <end position="410"/>
    </location>
</feature>
<feature type="transmembrane region" description="Helical" evidence="1">
    <location>
        <begin position="112"/>
        <end position="134"/>
    </location>
</feature>
<evidence type="ECO:0000313" key="4">
    <source>
        <dbReference type="Proteomes" id="UP000345527"/>
    </source>
</evidence>
<evidence type="ECO:0000313" key="3">
    <source>
        <dbReference type="EMBL" id="KAA8820098.1"/>
    </source>
</evidence>
<reference evidence="4 5" key="1">
    <citation type="journal article" date="2019" name="Syst. Appl. Microbiol.">
        <title>Characterization of Bifidobacterium species in feaces of the Egyptian fruit bat: Description of B. vespertilionis sp. nov. and B. rousetti sp. nov.</title>
        <authorList>
            <person name="Modesto M."/>
            <person name="Satti M."/>
            <person name="Watanabe K."/>
            <person name="Puglisi E."/>
            <person name="Morelli L."/>
            <person name="Huang C.-H."/>
            <person name="Liou J.-S."/>
            <person name="Miyashita M."/>
            <person name="Tamura T."/>
            <person name="Saito S."/>
            <person name="Mori K."/>
            <person name="Huang L."/>
            <person name="Sciavilla P."/>
            <person name="Sandri C."/>
            <person name="Spiezio C."/>
            <person name="Vitali F."/>
            <person name="Cavalieri D."/>
            <person name="Perpetuini G."/>
            <person name="Tofalo R."/>
            <person name="Bonetti A."/>
            <person name="Arita M."/>
            <person name="Mattarelli P."/>
        </authorList>
    </citation>
    <scope>NUCLEOTIDE SEQUENCE [LARGE SCALE GENOMIC DNA]</scope>
    <source>
        <strain evidence="2 5">RST16</strain>
        <strain evidence="3 4">RST8</strain>
    </source>
</reference>